<dbReference type="PROSITE" id="PS00132">
    <property type="entry name" value="CARBOXYPEPT_ZN_1"/>
    <property type="match status" value="1"/>
</dbReference>
<dbReference type="GO" id="GO:0006508">
    <property type="term" value="P:proteolysis"/>
    <property type="evidence" value="ECO:0007669"/>
    <property type="project" value="UniProtKB-KW"/>
</dbReference>
<dbReference type="SMART" id="SM00631">
    <property type="entry name" value="Zn_pept"/>
    <property type="match status" value="1"/>
</dbReference>
<evidence type="ECO:0000256" key="2">
    <source>
        <dbReference type="ARBA" id="ARBA00005988"/>
    </source>
</evidence>
<evidence type="ECO:0000313" key="13">
    <source>
        <dbReference type="EMBL" id="KAK3770701.1"/>
    </source>
</evidence>
<keyword evidence="10" id="KW-1015">Disulfide bond</keyword>
<keyword evidence="5" id="KW-0479">Metal-binding</keyword>
<dbReference type="InterPro" id="IPR000834">
    <property type="entry name" value="Peptidase_M14"/>
</dbReference>
<dbReference type="GO" id="GO:0005615">
    <property type="term" value="C:extracellular space"/>
    <property type="evidence" value="ECO:0007669"/>
    <property type="project" value="TreeGrafter"/>
</dbReference>
<dbReference type="FunFam" id="3.40.630.10:FF:000084">
    <property type="entry name" value="Carboxypeptidase B2"/>
    <property type="match status" value="1"/>
</dbReference>
<keyword evidence="4" id="KW-0645">Protease</keyword>
<dbReference type="InterPro" id="IPR057247">
    <property type="entry name" value="CARBOXYPEPT_ZN_2"/>
</dbReference>
<dbReference type="SUPFAM" id="SSF54897">
    <property type="entry name" value="Protease propeptides/inhibitors"/>
    <property type="match status" value="1"/>
</dbReference>
<dbReference type="Gene3D" id="3.30.70.340">
    <property type="entry name" value="Metallocarboxypeptidase-like"/>
    <property type="match status" value="1"/>
</dbReference>
<evidence type="ECO:0000256" key="1">
    <source>
        <dbReference type="ARBA" id="ARBA00001947"/>
    </source>
</evidence>
<keyword evidence="8" id="KW-0862">Zinc</keyword>
<dbReference type="GO" id="GO:0004181">
    <property type="term" value="F:metallocarboxypeptidase activity"/>
    <property type="evidence" value="ECO:0007669"/>
    <property type="project" value="InterPro"/>
</dbReference>
<dbReference type="EMBL" id="JAWDGP010003792">
    <property type="protein sequence ID" value="KAK3770701.1"/>
    <property type="molecule type" value="Genomic_DNA"/>
</dbReference>
<evidence type="ECO:0000256" key="10">
    <source>
        <dbReference type="ARBA" id="ARBA00023157"/>
    </source>
</evidence>
<comment type="caution">
    <text evidence="13">The sequence shown here is derived from an EMBL/GenBank/DDBJ whole genome shotgun (WGS) entry which is preliminary data.</text>
</comment>
<evidence type="ECO:0000313" key="14">
    <source>
        <dbReference type="Proteomes" id="UP001283361"/>
    </source>
</evidence>
<organism evidence="13 14">
    <name type="scientific">Elysia crispata</name>
    <name type="common">lettuce slug</name>
    <dbReference type="NCBI Taxonomy" id="231223"/>
    <lineage>
        <taxon>Eukaryota</taxon>
        <taxon>Metazoa</taxon>
        <taxon>Spiralia</taxon>
        <taxon>Lophotrochozoa</taxon>
        <taxon>Mollusca</taxon>
        <taxon>Gastropoda</taxon>
        <taxon>Heterobranchia</taxon>
        <taxon>Euthyneura</taxon>
        <taxon>Panpulmonata</taxon>
        <taxon>Sacoglossa</taxon>
        <taxon>Placobranchoidea</taxon>
        <taxon>Plakobranchidae</taxon>
        <taxon>Elysia</taxon>
    </lineage>
</organism>
<keyword evidence="14" id="KW-1185">Reference proteome</keyword>
<evidence type="ECO:0000256" key="7">
    <source>
        <dbReference type="ARBA" id="ARBA00022801"/>
    </source>
</evidence>
<dbReference type="PANTHER" id="PTHR11705:SF91">
    <property type="entry name" value="FI01817P-RELATED"/>
    <property type="match status" value="1"/>
</dbReference>
<dbReference type="PROSITE" id="PS00133">
    <property type="entry name" value="CARBOXYPEPT_ZN_2"/>
    <property type="match status" value="1"/>
</dbReference>
<sequence>MTRSGWLNASRSNEVTRKAAVMAGFRPILFLLLAGSLGPSPLPSVALSYEGYLMFSVAVKTAKEAEKLMDITEQFDGVTVMSEPLHGKITLAVARDTLDKLRSEVTGHGMKINFVHGDLQRLIESTTTRAAGPIDKRSMLPSDTSVVDHRQYHRYPEIVTMLHQLASHNPDLMEVSRLLHRTHEGREVTYVQLHGNTSSRVDGTSDKPAVVIESGIHAREWITPAVQLWIVEALLAGYRSGDPTVTTMLNTFDWFIIPVTNPDGYEYSHAEDRLWRKNRRYISFECRGVDLNRNFDVAFNTTGISNNCRMSTYLGFKAFSEPETSNVKALVESLRDRLVAYLAIHSYSQLILVPWGYSEKPLFPDNYEYMDRIAELMNSAISVRHGTTYLKGQAYPLLGYAASGAGEDWALKEVPGIFSICMELRPSWNDPKGFLLPPDEIVPSAEEYFDSLIVMAAELAKQAINSST</sequence>
<accession>A0AAE1DHF6</accession>
<reference evidence="13" key="1">
    <citation type="journal article" date="2023" name="G3 (Bethesda)">
        <title>A reference genome for the long-term kleptoplast-retaining sea slug Elysia crispata morphotype clarki.</title>
        <authorList>
            <person name="Eastman K.E."/>
            <person name="Pendleton A.L."/>
            <person name="Shaikh M.A."/>
            <person name="Suttiyut T."/>
            <person name="Ogas R."/>
            <person name="Tomko P."/>
            <person name="Gavelis G."/>
            <person name="Widhalm J.R."/>
            <person name="Wisecaver J.H."/>
        </authorList>
    </citation>
    <scope>NUCLEOTIDE SEQUENCE</scope>
    <source>
        <strain evidence="13">ECLA1</strain>
    </source>
</reference>
<dbReference type="PROSITE" id="PS52035">
    <property type="entry name" value="PEPTIDASE_M14"/>
    <property type="match status" value="1"/>
</dbReference>
<comment type="similarity">
    <text evidence="2 11">Belongs to the peptidase M14 family.</text>
</comment>
<evidence type="ECO:0000256" key="5">
    <source>
        <dbReference type="ARBA" id="ARBA00022723"/>
    </source>
</evidence>
<evidence type="ECO:0000259" key="12">
    <source>
        <dbReference type="PROSITE" id="PS52035"/>
    </source>
</evidence>
<dbReference type="GO" id="GO:0008270">
    <property type="term" value="F:zinc ion binding"/>
    <property type="evidence" value="ECO:0007669"/>
    <property type="project" value="InterPro"/>
</dbReference>
<dbReference type="InterPro" id="IPR057246">
    <property type="entry name" value="CARBOXYPEPT_ZN_1"/>
</dbReference>
<dbReference type="Proteomes" id="UP001283361">
    <property type="component" value="Unassembled WGS sequence"/>
</dbReference>
<dbReference type="Gene3D" id="3.40.630.10">
    <property type="entry name" value="Zn peptidases"/>
    <property type="match status" value="1"/>
</dbReference>
<dbReference type="InterPro" id="IPR036990">
    <property type="entry name" value="M14A-like_propep"/>
</dbReference>
<evidence type="ECO:0000256" key="8">
    <source>
        <dbReference type="ARBA" id="ARBA00022833"/>
    </source>
</evidence>
<gene>
    <name evidence="13" type="ORF">RRG08_037893</name>
</gene>
<keyword evidence="7" id="KW-0378">Hydrolase</keyword>
<name>A0AAE1DHF6_9GAST</name>
<feature type="active site" description="Proton donor/acceptor" evidence="11">
    <location>
        <position position="423"/>
    </location>
</feature>
<keyword evidence="6" id="KW-0732">Signal</keyword>
<keyword evidence="3" id="KW-0121">Carboxypeptidase</keyword>
<dbReference type="PANTHER" id="PTHR11705">
    <property type="entry name" value="PROTEASE FAMILY M14 CARBOXYPEPTIDASE A,B"/>
    <property type="match status" value="1"/>
</dbReference>
<comment type="cofactor">
    <cofactor evidence="1">
        <name>Zn(2+)</name>
        <dbReference type="ChEBI" id="CHEBI:29105"/>
    </cofactor>
</comment>
<evidence type="ECO:0000256" key="6">
    <source>
        <dbReference type="ARBA" id="ARBA00022729"/>
    </source>
</evidence>
<proteinExistence type="inferred from homology"/>
<evidence type="ECO:0000256" key="4">
    <source>
        <dbReference type="ARBA" id="ARBA00022670"/>
    </source>
</evidence>
<evidence type="ECO:0000256" key="11">
    <source>
        <dbReference type="PROSITE-ProRule" id="PRU01379"/>
    </source>
</evidence>
<keyword evidence="9" id="KW-0482">Metalloprotease</keyword>
<protein>
    <recommendedName>
        <fullName evidence="12">Peptidase M14 domain-containing protein</fullName>
    </recommendedName>
</protein>
<evidence type="ECO:0000256" key="3">
    <source>
        <dbReference type="ARBA" id="ARBA00022645"/>
    </source>
</evidence>
<feature type="domain" description="Peptidase M14" evidence="12">
    <location>
        <begin position="151"/>
        <end position="459"/>
    </location>
</feature>
<dbReference type="SUPFAM" id="SSF53187">
    <property type="entry name" value="Zn-dependent exopeptidases"/>
    <property type="match status" value="1"/>
</dbReference>
<evidence type="ECO:0000256" key="9">
    <source>
        <dbReference type="ARBA" id="ARBA00023049"/>
    </source>
</evidence>
<dbReference type="Pfam" id="PF00246">
    <property type="entry name" value="Peptidase_M14"/>
    <property type="match status" value="1"/>
</dbReference>
<dbReference type="PRINTS" id="PR00765">
    <property type="entry name" value="CRBOXYPTASEA"/>
</dbReference>
<dbReference type="AlphaFoldDB" id="A0AAE1DHF6"/>